<feature type="compositionally biased region" description="Polar residues" evidence="1">
    <location>
        <begin position="183"/>
        <end position="195"/>
    </location>
</feature>
<evidence type="ECO:0000256" key="1">
    <source>
        <dbReference type="SAM" id="MobiDB-lite"/>
    </source>
</evidence>
<feature type="domain" description="Activating transcription factor 7-interacting protein Fn3" evidence="2">
    <location>
        <begin position="219"/>
        <end position="265"/>
    </location>
</feature>
<feature type="compositionally biased region" description="Polar residues" evidence="1">
    <location>
        <begin position="103"/>
        <end position="121"/>
    </location>
</feature>
<name>A0A401PCQ4_SCYTO</name>
<evidence type="ECO:0000313" key="3">
    <source>
        <dbReference type="EMBL" id="GCB70889.1"/>
    </source>
</evidence>
<feature type="region of interest" description="Disordered" evidence="1">
    <location>
        <begin position="96"/>
        <end position="124"/>
    </location>
</feature>
<feature type="region of interest" description="Disordered" evidence="1">
    <location>
        <begin position="168"/>
        <end position="227"/>
    </location>
</feature>
<proteinExistence type="predicted"/>
<dbReference type="Pfam" id="PF16794">
    <property type="entry name" value="fn3_4"/>
    <property type="match status" value="1"/>
</dbReference>
<protein>
    <recommendedName>
        <fullName evidence="2">Activating transcription factor 7-interacting protein Fn3 domain-containing protein</fullName>
    </recommendedName>
</protein>
<dbReference type="Proteomes" id="UP000288216">
    <property type="component" value="Unassembled WGS sequence"/>
</dbReference>
<feature type="region of interest" description="Disordered" evidence="1">
    <location>
        <begin position="285"/>
        <end position="315"/>
    </location>
</feature>
<accession>A0A401PCQ4</accession>
<dbReference type="AlphaFoldDB" id="A0A401PCQ4"/>
<feature type="region of interest" description="Disordered" evidence="1">
    <location>
        <begin position="1"/>
        <end position="20"/>
    </location>
</feature>
<dbReference type="OrthoDB" id="9529701at2759"/>
<dbReference type="PANTHER" id="PTHR23210:SF26">
    <property type="entry name" value="ACTIVATING TRANSCRIPTION FACTOR 7-INTERACTING PROTEIN 1"/>
    <property type="match status" value="1"/>
</dbReference>
<gene>
    <name evidence="3" type="ORF">scyTo_0010876</name>
</gene>
<feature type="compositionally biased region" description="Acidic residues" evidence="1">
    <location>
        <begin position="285"/>
        <end position="306"/>
    </location>
</feature>
<dbReference type="InterPro" id="IPR026085">
    <property type="entry name" value="ATF7-int"/>
</dbReference>
<keyword evidence="4" id="KW-1185">Reference proteome</keyword>
<dbReference type="PANTHER" id="PTHR23210">
    <property type="entry name" value="ACTIVATING TRANSCRIPTION FACTOR 7 INTERACTING PROTEIN"/>
    <property type="match status" value="1"/>
</dbReference>
<dbReference type="GO" id="GO:0005634">
    <property type="term" value="C:nucleus"/>
    <property type="evidence" value="ECO:0007669"/>
    <property type="project" value="TreeGrafter"/>
</dbReference>
<reference evidence="3 4" key="1">
    <citation type="journal article" date="2018" name="Nat. Ecol. Evol.">
        <title>Shark genomes provide insights into elasmobranch evolution and the origin of vertebrates.</title>
        <authorList>
            <person name="Hara Y"/>
            <person name="Yamaguchi K"/>
            <person name="Onimaru K"/>
            <person name="Kadota M"/>
            <person name="Koyanagi M"/>
            <person name="Keeley SD"/>
            <person name="Tatsumi K"/>
            <person name="Tanaka K"/>
            <person name="Motone F"/>
            <person name="Kageyama Y"/>
            <person name="Nozu R"/>
            <person name="Adachi N"/>
            <person name="Nishimura O"/>
            <person name="Nakagawa R"/>
            <person name="Tanegashima C"/>
            <person name="Kiyatake I"/>
            <person name="Matsumoto R"/>
            <person name="Murakumo K"/>
            <person name="Nishida K"/>
            <person name="Terakita A"/>
            <person name="Kuratani S"/>
            <person name="Sato K"/>
            <person name="Hyodo S Kuraku.S."/>
        </authorList>
    </citation>
    <scope>NUCLEOTIDE SEQUENCE [LARGE SCALE GENOMIC DNA]</scope>
</reference>
<comment type="caution">
    <text evidence="3">The sequence shown here is derived from an EMBL/GenBank/DDBJ whole genome shotgun (WGS) entry which is preliminary data.</text>
</comment>
<dbReference type="GO" id="GO:0006355">
    <property type="term" value="P:regulation of DNA-templated transcription"/>
    <property type="evidence" value="ECO:0007669"/>
    <property type="project" value="TreeGrafter"/>
</dbReference>
<dbReference type="STRING" id="75743.A0A401PCQ4"/>
<dbReference type="GO" id="GO:0005667">
    <property type="term" value="C:transcription regulator complex"/>
    <property type="evidence" value="ECO:0007669"/>
    <property type="project" value="TreeGrafter"/>
</dbReference>
<dbReference type="InterPro" id="IPR056565">
    <property type="entry name" value="Fn3_ATF7IP"/>
</dbReference>
<evidence type="ECO:0000313" key="4">
    <source>
        <dbReference type="Proteomes" id="UP000288216"/>
    </source>
</evidence>
<dbReference type="GO" id="GO:0003712">
    <property type="term" value="F:transcription coregulator activity"/>
    <property type="evidence" value="ECO:0007669"/>
    <property type="project" value="TreeGrafter"/>
</dbReference>
<sequence>NAEDSHKKGTSNSMPGDAKIELNIPLPKDLDTVTPASTNYCDISTPAPRNEVSPDYLTLEPDNKREMVDIKQGSKLPSSQMVIDLTQDERCINNQSRKKESEIQTSVMTTDTRPSATQSDNGIDDDSVQMPLVSEAQPAKPQINVANIKPSQTLCVQILSIGGPMRGNNVMTENLKPADPMMDQQSQHPQVSVKSVQPAPLSKIQTTSDLPPEADNTSPPQKPELNLAQVRKPKGIALSWNITDVKQICAPVHSYQLYAYHEDPNLKLLYFMEDDDEYEDIDDEYKDSDDEYEDIDDENKDIDDEHNDMNSDAEAYEDAYKECEYDENSRVSQRRAMIKRW</sequence>
<evidence type="ECO:0000259" key="2">
    <source>
        <dbReference type="Pfam" id="PF16794"/>
    </source>
</evidence>
<feature type="compositionally biased region" description="Polar residues" evidence="1">
    <location>
        <begin position="203"/>
        <end position="219"/>
    </location>
</feature>
<dbReference type="EMBL" id="BFAA01004787">
    <property type="protein sequence ID" value="GCB70889.1"/>
    <property type="molecule type" value="Genomic_DNA"/>
</dbReference>
<feature type="non-terminal residue" evidence="3">
    <location>
        <position position="1"/>
    </location>
</feature>
<organism evidence="3 4">
    <name type="scientific">Scyliorhinus torazame</name>
    <name type="common">Cloudy catshark</name>
    <name type="synonym">Catulus torazame</name>
    <dbReference type="NCBI Taxonomy" id="75743"/>
    <lineage>
        <taxon>Eukaryota</taxon>
        <taxon>Metazoa</taxon>
        <taxon>Chordata</taxon>
        <taxon>Craniata</taxon>
        <taxon>Vertebrata</taxon>
        <taxon>Chondrichthyes</taxon>
        <taxon>Elasmobranchii</taxon>
        <taxon>Galeomorphii</taxon>
        <taxon>Galeoidea</taxon>
        <taxon>Carcharhiniformes</taxon>
        <taxon>Scyliorhinidae</taxon>
        <taxon>Scyliorhinus</taxon>
    </lineage>
</organism>
<feature type="region of interest" description="Disordered" evidence="1">
    <location>
        <begin position="37"/>
        <end position="56"/>
    </location>
</feature>